<organism evidence="2 3">
    <name type="scientific">Rugosimonospora africana</name>
    <dbReference type="NCBI Taxonomy" id="556532"/>
    <lineage>
        <taxon>Bacteria</taxon>
        <taxon>Bacillati</taxon>
        <taxon>Actinomycetota</taxon>
        <taxon>Actinomycetes</taxon>
        <taxon>Micromonosporales</taxon>
        <taxon>Micromonosporaceae</taxon>
        <taxon>Rugosimonospora</taxon>
    </lineage>
</organism>
<sequence length="191" mass="20867">MGGMTVTDPLIQHGSRPWTIDDLADLPEGNRYELLGGSLLVSPPADNFHCRTSQDLTDVLKRGAPKDLYVAGSGFGVGFPDAGTYYVPDVIVFQRSALGRRAKSVKPADVLLVVEVLSPSNAGRDLVMKRYDYAAARIPQYWIVDQDGQAITVLELDASGQHYEESIVVKAGERLVTDQPFPIDFDPAEVF</sequence>
<dbReference type="CDD" id="cd06260">
    <property type="entry name" value="DUF820-like"/>
    <property type="match status" value="1"/>
</dbReference>
<dbReference type="InterPro" id="IPR012296">
    <property type="entry name" value="Nuclease_put_TT1808"/>
</dbReference>
<dbReference type="AlphaFoldDB" id="A0A8J3QNA3"/>
<dbReference type="Gene3D" id="3.90.1570.10">
    <property type="entry name" value="tt1808, chain A"/>
    <property type="match status" value="1"/>
</dbReference>
<dbReference type="InterPro" id="IPR008538">
    <property type="entry name" value="Uma2"/>
</dbReference>
<proteinExistence type="predicted"/>
<evidence type="ECO:0000313" key="2">
    <source>
        <dbReference type="EMBL" id="GIH13127.1"/>
    </source>
</evidence>
<dbReference type="InterPro" id="IPR011335">
    <property type="entry name" value="Restrct_endonuc-II-like"/>
</dbReference>
<accession>A0A8J3QNA3</accession>
<reference evidence="2" key="1">
    <citation type="submission" date="2021-01" db="EMBL/GenBank/DDBJ databases">
        <title>Whole genome shotgun sequence of Rugosimonospora africana NBRC 104875.</title>
        <authorList>
            <person name="Komaki H."/>
            <person name="Tamura T."/>
        </authorList>
    </citation>
    <scope>NUCLEOTIDE SEQUENCE</scope>
    <source>
        <strain evidence="2">NBRC 104875</strain>
    </source>
</reference>
<dbReference type="Pfam" id="PF05685">
    <property type="entry name" value="Uma2"/>
    <property type="match status" value="1"/>
</dbReference>
<name>A0A8J3QNA3_9ACTN</name>
<evidence type="ECO:0000259" key="1">
    <source>
        <dbReference type="Pfam" id="PF05685"/>
    </source>
</evidence>
<comment type="caution">
    <text evidence="2">The sequence shown here is derived from an EMBL/GenBank/DDBJ whole genome shotgun (WGS) entry which is preliminary data.</text>
</comment>
<feature type="domain" description="Putative restriction endonuclease" evidence="1">
    <location>
        <begin position="22"/>
        <end position="185"/>
    </location>
</feature>
<dbReference type="SUPFAM" id="SSF52980">
    <property type="entry name" value="Restriction endonuclease-like"/>
    <property type="match status" value="1"/>
</dbReference>
<dbReference type="EMBL" id="BONZ01000013">
    <property type="protein sequence ID" value="GIH13127.1"/>
    <property type="molecule type" value="Genomic_DNA"/>
</dbReference>
<dbReference type="PANTHER" id="PTHR35400:SF3">
    <property type="entry name" value="SLL1072 PROTEIN"/>
    <property type="match status" value="1"/>
</dbReference>
<keyword evidence="3" id="KW-1185">Reference proteome</keyword>
<dbReference type="Proteomes" id="UP000642748">
    <property type="component" value="Unassembled WGS sequence"/>
</dbReference>
<evidence type="ECO:0000313" key="3">
    <source>
        <dbReference type="Proteomes" id="UP000642748"/>
    </source>
</evidence>
<gene>
    <name evidence="2" type="ORF">Raf01_12990</name>
</gene>
<protein>
    <recommendedName>
        <fullName evidence="1">Putative restriction endonuclease domain-containing protein</fullName>
    </recommendedName>
</protein>
<dbReference type="PANTHER" id="PTHR35400">
    <property type="entry name" value="SLR1083 PROTEIN"/>
    <property type="match status" value="1"/>
</dbReference>